<protein>
    <submittedName>
        <fullName evidence="1">Uncharacterized protein</fullName>
    </submittedName>
</protein>
<dbReference type="AlphaFoldDB" id="A0A8X6YFL9"/>
<name>A0A8X6YFL9_9ARAC</name>
<proteinExistence type="predicted"/>
<keyword evidence="2" id="KW-1185">Reference proteome</keyword>
<dbReference type="Gene3D" id="3.30.420.10">
    <property type="entry name" value="Ribonuclease H-like superfamily/Ribonuclease H"/>
    <property type="match status" value="1"/>
</dbReference>
<gene>
    <name evidence="1" type="ORF">TNIN_455521</name>
</gene>
<evidence type="ECO:0000313" key="1">
    <source>
        <dbReference type="EMBL" id="GFY70111.1"/>
    </source>
</evidence>
<dbReference type="Proteomes" id="UP000886998">
    <property type="component" value="Unassembled WGS sequence"/>
</dbReference>
<comment type="caution">
    <text evidence="1">The sequence shown here is derived from an EMBL/GenBank/DDBJ whole genome shotgun (WGS) entry which is preliminary data.</text>
</comment>
<accession>A0A8X6YFL9</accession>
<dbReference type="GO" id="GO:0003676">
    <property type="term" value="F:nucleic acid binding"/>
    <property type="evidence" value="ECO:0007669"/>
    <property type="project" value="InterPro"/>
</dbReference>
<sequence>MKAKPLITCRKLMCTVFWDRSVRFAFTFLGTWTNSQHGTLIEKDSENRFAQYRISLVSCFEAEFCSFMTMPEHTLHVTRNNALQSYDKNFSTTPPTERISHQMNFPLFKDLKSFLADKKFRDDDEIRSIVTEWLQSQVASLFDEVIHTIVPCYDKHLNNGCT</sequence>
<evidence type="ECO:0000313" key="2">
    <source>
        <dbReference type="Proteomes" id="UP000886998"/>
    </source>
</evidence>
<dbReference type="OrthoDB" id="10065579at2759"/>
<reference evidence="1" key="1">
    <citation type="submission" date="2020-08" db="EMBL/GenBank/DDBJ databases">
        <title>Multicomponent nature underlies the extraordinary mechanical properties of spider dragline silk.</title>
        <authorList>
            <person name="Kono N."/>
            <person name="Nakamura H."/>
            <person name="Mori M."/>
            <person name="Yoshida Y."/>
            <person name="Ohtoshi R."/>
            <person name="Malay A.D."/>
            <person name="Moran D.A.P."/>
            <person name="Tomita M."/>
            <person name="Numata K."/>
            <person name="Arakawa K."/>
        </authorList>
    </citation>
    <scope>NUCLEOTIDE SEQUENCE</scope>
</reference>
<dbReference type="InterPro" id="IPR036397">
    <property type="entry name" value="RNaseH_sf"/>
</dbReference>
<dbReference type="EMBL" id="BMAV01018032">
    <property type="protein sequence ID" value="GFY70111.1"/>
    <property type="molecule type" value="Genomic_DNA"/>
</dbReference>
<organism evidence="1 2">
    <name type="scientific">Trichonephila inaurata madagascariensis</name>
    <dbReference type="NCBI Taxonomy" id="2747483"/>
    <lineage>
        <taxon>Eukaryota</taxon>
        <taxon>Metazoa</taxon>
        <taxon>Ecdysozoa</taxon>
        <taxon>Arthropoda</taxon>
        <taxon>Chelicerata</taxon>
        <taxon>Arachnida</taxon>
        <taxon>Araneae</taxon>
        <taxon>Araneomorphae</taxon>
        <taxon>Entelegynae</taxon>
        <taxon>Araneoidea</taxon>
        <taxon>Nephilidae</taxon>
        <taxon>Trichonephila</taxon>
        <taxon>Trichonephila inaurata</taxon>
    </lineage>
</organism>